<gene>
    <name evidence="1" type="ORF">SINV_15001</name>
</gene>
<protein>
    <submittedName>
        <fullName evidence="1">Uncharacterized protein</fullName>
    </submittedName>
</protein>
<organism>
    <name type="scientific">Solenopsis invicta</name>
    <name type="common">Red imported fire ant</name>
    <name type="synonym">Solenopsis wagneri</name>
    <dbReference type="NCBI Taxonomy" id="13686"/>
    <lineage>
        <taxon>Eukaryota</taxon>
        <taxon>Metazoa</taxon>
        <taxon>Ecdysozoa</taxon>
        <taxon>Arthropoda</taxon>
        <taxon>Hexapoda</taxon>
        <taxon>Insecta</taxon>
        <taxon>Pterygota</taxon>
        <taxon>Neoptera</taxon>
        <taxon>Endopterygota</taxon>
        <taxon>Hymenoptera</taxon>
        <taxon>Apocrita</taxon>
        <taxon>Aculeata</taxon>
        <taxon>Formicoidea</taxon>
        <taxon>Formicidae</taxon>
        <taxon>Myrmicinae</taxon>
        <taxon>Solenopsis</taxon>
    </lineage>
</organism>
<name>E9JAK8_SOLIN</name>
<feature type="non-terminal residue" evidence="1">
    <location>
        <position position="127"/>
    </location>
</feature>
<evidence type="ECO:0000313" key="1">
    <source>
        <dbReference type="EMBL" id="EFZ10146.1"/>
    </source>
</evidence>
<dbReference type="PANTHER" id="PTHR11161">
    <property type="entry name" value="O-ACYLTRANSFERASE"/>
    <property type="match status" value="1"/>
</dbReference>
<dbReference type="AlphaFoldDB" id="E9JAK8"/>
<dbReference type="EMBL" id="GL770544">
    <property type="protein sequence ID" value="EFZ10146.1"/>
    <property type="molecule type" value="Genomic_DNA"/>
</dbReference>
<dbReference type="PANTHER" id="PTHR11161:SF0">
    <property type="entry name" value="O-ACYLTRANSFERASE LIKE PROTEIN"/>
    <property type="match status" value="1"/>
</dbReference>
<accession>E9JAK8</accession>
<feature type="non-terminal residue" evidence="1">
    <location>
        <position position="1"/>
    </location>
</feature>
<sequence>REKTEYVVQLWGEAKEILCQRNKKIYPIDTALHGDVRNSAIKLGLVRQDLYVVQEKSHETCAKYWWRNFLYINNLFDYNTMHNFILIYQTLDSITGIVKKLSFKIWIPVSRLTYCAYLLNPFIINSN</sequence>
<dbReference type="HOGENOM" id="CLU_1976132_0_0_1"/>
<reference evidence="1" key="1">
    <citation type="journal article" date="2011" name="Proc. Natl. Acad. Sci. U.S.A.">
        <title>The genome of the fire ant Solenopsis invicta.</title>
        <authorList>
            <person name="Wurm Y."/>
            <person name="Wang J."/>
            <person name="Riba-Grognuz O."/>
            <person name="Corona M."/>
            <person name="Nygaard S."/>
            <person name="Hunt B.G."/>
            <person name="Ingram K.K."/>
            <person name="Falquet L."/>
            <person name="Nipitwattanaphon M."/>
            <person name="Gotzek D."/>
            <person name="Dijkstra M.B."/>
            <person name="Oettler J."/>
            <person name="Comtesse F."/>
            <person name="Shih C.J."/>
            <person name="Wu W.J."/>
            <person name="Yang C.C."/>
            <person name="Thomas J."/>
            <person name="Beaudoing E."/>
            <person name="Pradervand S."/>
            <person name="Flegel V."/>
            <person name="Cook E.D."/>
            <person name="Fabbretti R."/>
            <person name="Stockinger H."/>
            <person name="Long L."/>
            <person name="Farmerie W.G."/>
            <person name="Oakey J."/>
            <person name="Boomsma J.J."/>
            <person name="Pamilo P."/>
            <person name="Yi S.V."/>
            <person name="Heinze J."/>
            <person name="Goodisman M.A."/>
            <person name="Farinelli L."/>
            <person name="Harshman K."/>
            <person name="Hulo N."/>
            <person name="Cerutti L."/>
            <person name="Xenarios I."/>
            <person name="Shoemaker D."/>
            <person name="Keller L."/>
        </authorList>
    </citation>
    <scope>NUCLEOTIDE SEQUENCE [LARGE SCALE GENOMIC DNA]</scope>
</reference>
<dbReference type="InterPro" id="IPR052728">
    <property type="entry name" value="O2_lipid_transport_reg"/>
</dbReference>
<proteinExistence type="predicted"/>